<dbReference type="InterPro" id="IPR043128">
    <property type="entry name" value="Rev_trsase/Diguanyl_cyclase"/>
</dbReference>
<dbReference type="GO" id="GO:0003676">
    <property type="term" value="F:nucleic acid binding"/>
    <property type="evidence" value="ECO:0007669"/>
    <property type="project" value="InterPro"/>
</dbReference>
<evidence type="ECO:0000259" key="3">
    <source>
        <dbReference type="PROSITE" id="PS50994"/>
    </source>
</evidence>
<keyword evidence="1" id="KW-0511">Multifunctional enzyme</keyword>
<comment type="caution">
    <text evidence="4">The sequence shown here is derived from an EMBL/GenBank/DDBJ whole genome shotgun (WGS) entry which is preliminary data.</text>
</comment>
<feature type="region of interest" description="Disordered" evidence="2">
    <location>
        <begin position="519"/>
        <end position="541"/>
    </location>
</feature>
<dbReference type="SUPFAM" id="SSF56672">
    <property type="entry name" value="DNA/RNA polymerases"/>
    <property type="match status" value="1"/>
</dbReference>
<gene>
    <name evidence="4" type="ORF">RRG08_031214</name>
</gene>
<dbReference type="Pfam" id="PF17919">
    <property type="entry name" value="RT_RNaseH_2"/>
    <property type="match status" value="1"/>
</dbReference>
<dbReference type="Gene3D" id="3.30.70.270">
    <property type="match status" value="1"/>
</dbReference>
<dbReference type="InterPro" id="IPR001584">
    <property type="entry name" value="Integrase_cat-core"/>
</dbReference>
<accession>A0AAE1CJG6</accession>
<sequence>MINFYHRFLPHAASTLQPLYGALKKSQPRQVLNWTTDMDTAFVTSKTALAAATMLSHPEPGAHISVTTDASGQAVGAVIEQYVRGRWQPLAFFSKQLRPPEQKYSTFDRELLGLYLAIRHFRFFLEGRAFTAFTDHKPLVGAMSKLSDPWTARQQRHLTFISEFTTDLQHVSGKFNIVADCLSRATLNSVVLGIDYAAMACAQADDPNVKAFPTSITSLQIQPFQIDNSATPLLCDVSTGHPRPLVSNAKFLRPSITLRTQAENQQLDWSRRKGFSHILTIIDRITRWPEVIPLSNTSTTECARALIRHWISRFGTPLDMSSDRGSQFTSTLWNEIAHQLGVNLHHTTAYHPQSNGLVERFHRTLKAALKARLQGPSWTDELPWVLLGLRTVPKDGIGSSAAELVYGTPLTVPGQFIDPASKCQPMSASNDPFSSTVKKLSPLPISHHSISPSAAISQSLRDAQFVFIRQDGHRGPLQRPYEGPYRVVASGEKTFRIMVGSREEIISADRLKPAHVDLTGPVSVAQPPRRGRPPLQLPEPTTLDLQTRSTRLGRTIRLPPRFQ</sequence>
<dbReference type="AlphaFoldDB" id="A0AAE1CJG6"/>
<dbReference type="PANTHER" id="PTHR37984:SF5">
    <property type="entry name" value="PROTEIN NYNRIN-LIKE"/>
    <property type="match status" value="1"/>
</dbReference>
<name>A0AAE1CJG6_9GAST</name>
<dbReference type="InterPro" id="IPR043502">
    <property type="entry name" value="DNA/RNA_pol_sf"/>
</dbReference>
<dbReference type="EMBL" id="JAWDGP010008010">
    <property type="protein sequence ID" value="KAK3697450.1"/>
    <property type="molecule type" value="Genomic_DNA"/>
</dbReference>
<evidence type="ECO:0000313" key="4">
    <source>
        <dbReference type="EMBL" id="KAK3697450.1"/>
    </source>
</evidence>
<dbReference type="InterPro" id="IPR041577">
    <property type="entry name" value="RT_RNaseH_2"/>
</dbReference>
<dbReference type="InterPro" id="IPR036397">
    <property type="entry name" value="RNaseH_sf"/>
</dbReference>
<evidence type="ECO:0000256" key="1">
    <source>
        <dbReference type="ARBA" id="ARBA00023268"/>
    </source>
</evidence>
<evidence type="ECO:0000313" key="5">
    <source>
        <dbReference type="Proteomes" id="UP001283361"/>
    </source>
</evidence>
<dbReference type="InterPro" id="IPR050951">
    <property type="entry name" value="Retrovirus_Pol_polyprotein"/>
</dbReference>
<organism evidence="4 5">
    <name type="scientific">Elysia crispata</name>
    <name type="common">lettuce slug</name>
    <dbReference type="NCBI Taxonomy" id="231223"/>
    <lineage>
        <taxon>Eukaryota</taxon>
        <taxon>Metazoa</taxon>
        <taxon>Spiralia</taxon>
        <taxon>Lophotrochozoa</taxon>
        <taxon>Mollusca</taxon>
        <taxon>Gastropoda</taxon>
        <taxon>Heterobranchia</taxon>
        <taxon>Euthyneura</taxon>
        <taxon>Panpulmonata</taxon>
        <taxon>Sacoglossa</taxon>
        <taxon>Placobranchoidea</taxon>
        <taxon>Plakobranchidae</taxon>
        <taxon>Elysia</taxon>
    </lineage>
</organism>
<feature type="domain" description="Integrase catalytic" evidence="3">
    <location>
        <begin position="250"/>
        <end position="421"/>
    </location>
</feature>
<dbReference type="Gene3D" id="3.30.420.10">
    <property type="entry name" value="Ribonuclease H-like superfamily/Ribonuclease H"/>
    <property type="match status" value="1"/>
</dbReference>
<dbReference type="FunFam" id="3.10.20.370:FF:000001">
    <property type="entry name" value="Retrovirus-related Pol polyprotein from transposon 17.6-like protein"/>
    <property type="match status" value="1"/>
</dbReference>
<dbReference type="PANTHER" id="PTHR37984">
    <property type="entry name" value="PROTEIN CBG26694"/>
    <property type="match status" value="1"/>
</dbReference>
<dbReference type="GO" id="GO:0003824">
    <property type="term" value="F:catalytic activity"/>
    <property type="evidence" value="ECO:0007669"/>
    <property type="project" value="UniProtKB-KW"/>
</dbReference>
<dbReference type="CDD" id="cd09274">
    <property type="entry name" value="RNase_HI_RT_Ty3"/>
    <property type="match status" value="1"/>
</dbReference>
<keyword evidence="5" id="KW-1185">Reference proteome</keyword>
<protein>
    <recommendedName>
        <fullName evidence="3">Integrase catalytic domain-containing protein</fullName>
    </recommendedName>
</protein>
<dbReference type="Proteomes" id="UP001283361">
    <property type="component" value="Unassembled WGS sequence"/>
</dbReference>
<proteinExistence type="predicted"/>
<dbReference type="PROSITE" id="PS50994">
    <property type="entry name" value="INTEGRASE"/>
    <property type="match status" value="1"/>
</dbReference>
<evidence type="ECO:0000256" key="2">
    <source>
        <dbReference type="SAM" id="MobiDB-lite"/>
    </source>
</evidence>
<reference evidence="4" key="1">
    <citation type="journal article" date="2023" name="G3 (Bethesda)">
        <title>A reference genome for the long-term kleptoplast-retaining sea slug Elysia crispata morphotype clarki.</title>
        <authorList>
            <person name="Eastman K.E."/>
            <person name="Pendleton A.L."/>
            <person name="Shaikh M.A."/>
            <person name="Suttiyut T."/>
            <person name="Ogas R."/>
            <person name="Tomko P."/>
            <person name="Gavelis G."/>
            <person name="Widhalm J.R."/>
            <person name="Wisecaver J.H."/>
        </authorList>
    </citation>
    <scope>NUCLEOTIDE SEQUENCE</scope>
    <source>
        <strain evidence="4">ECLA1</strain>
    </source>
</reference>
<dbReference type="SUPFAM" id="SSF53098">
    <property type="entry name" value="Ribonuclease H-like"/>
    <property type="match status" value="1"/>
</dbReference>
<dbReference type="GO" id="GO:0015074">
    <property type="term" value="P:DNA integration"/>
    <property type="evidence" value="ECO:0007669"/>
    <property type="project" value="InterPro"/>
</dbReference>
<dbReference type="Pfam" id="PF00665">
    <property type="entry name" value="rve"/>
    <property type="match status" value="1"/>
</dbReference>
<dbReference type="InterPro" id="IPR012337">
    <property type="entry name" value="RNaseH-like_sf"/>
</dbReference>